<dbReference type="Gene3D" id="2.180.10.10">
    <property type="entry name" value="RHS repeat-associated core"/>
    <property type="match status" value="1"/>
</dbReference>
<name>A0A7G5IG08_9SPHN</name>
<accession>A0A7G5IG08</accession>
<dbReference type="NCBIfam" id="TIGR03696">
    <property type="entry name" value="Rhs_assc_core"/>
    <property type="match status" value="1"/>
</dbReference>
<keyword evidence="3" id="KW-1185">Reference proteome</keyword>
<gene>
    <name evidence="2" type="ORF">H3309_13185</name>
</gene>
<protein>
    <recommendedName>
        <fullName evidence="4">RHS repeat-associated core domain-containing protein</fullName>
    </recommendedName>
</protein>
<dbReference type="KEGG" id="sand:H3309_13185"/>
<proteinExistence type="predicted"/>
<evidence type="ECO:0008006" key="4">
    <source>
        <dbReference type="Google" id="ProtNLM"/>
    </source>
</evidence>
<dbReference type="EMBL" id="CP059851">
    <property type="protein sequence ID" value="QMW22300.1"/>
    <property type="molecule type" value="Genomic_DNA"/>
</dbReference>
<evidence type="ECO:0000313" key="2">
    <source>
        <dbReference type="EMBL" id="QMW22300.1"/>
    </source>
</evidence>
<reference evidence="2 3" key="1">
    <citation type="submission" date="2020-07" db="EMBL/GenBank/DDBJ databases">
        <title>Complete genome sequence for Sandaracinobacter sp. M6.</title>
        <authorList>
            <person name="Tang Y."/>
            <person name="Liu Q."/>
            <person name="Guo Z."/>
            <person name="Lei P."/>
            <person name="Huang B."/>
        </authorList>
    </citation>
    <scope>NUCLEOTIDE SEQUENCE [LARGE SCALE GENOMIC DNA]</scope>
    <source>
        <strain evidence="2 3">M6</strain>
    </source>
</reference>
<sequence length="69" mass="7901">MFGRFMQTNPIGYDDGMNMYAYVGDDPVNGRDPSGMSRRHHRNRPMLIRKTPTKHRPSPKKAALNNISV</sequence>
<dbReference type="AlphaFoldDB" id="A0A7G5IG08"/>
<evidence type="ECO:0000256" key="1">
    <source>
        <dbReference type="SAM" id="MobiDB-lite"/>
    </source>
</evidence>
<dbReference type="Proteomes" id="UP000515292">
    <property type="component" value="Chromosome"/>
</dbReference>
<dbReference type="InterPro" id="IPR022385">
    <property type="entry name" value="Rhs_assc_core"/>
</dbReference>
<evidence type="ECO:0000313" key="3">
    <source>
        <dbReference type="Proteomes" id="UP000515292"/>
    </source>
</evidence>
<feature type="region of interest" description="Disordered" evidence="1">
    <location>
        <begin position="29"/>
        <end position="69"/>
    </location>
</feature>
<organism evidence="2 3">
    <name type="scientific">Sandaracinobacteroides saxicola</name>
    <dbReference type="NCBI Taxonomy" id="2759707"/>
    <lineage>
        <taxon>Bacteria</taxon>
        <taxon>Pseudomonadati</taxon>
        <taxon>Pseudomonadota</taxon>
        <taxon>Alphaproteobacteria</taxon>
        <taxon>Sphingomonadales</taxon>
        <taxon>Sphingosinicellaceae</taxon>
        <taxon>Sandaracinobacteroides</taxon>
    </lineage>
</organism>